<feature type="region of interest" description="Disordered" evidence="22">
    <location>
        <begin position="974"/>
        <end position="1013"/>
    </location>
</feature>
<dbReference type="CDD" id="cd14337">
    <property type="entry name" value="UBA_MARK_Par1"/>
    <property type="match status" value="1"/>
</dbReference>
<evidence type="ECO:0000256" key="8">
    <source>
        <dbReference type="ARBA" id="ARBA00022527"/>
    </source>
</evidence>
<dbReference type="GO" id="GO:0050321">
    <property type="term" value="F:tau-protein kinase activity"/>
    <property type="evidence" value="ECO:0007669"/>
    <property type="project" value="TreeGrafter"/>
</dbReference>
<dbReference type="FunFam" id="1.10.8.10:FF:000005">
    <property type="entry name" value="Non-specific serine/threonine protein kinase"/>
    <property type="match status" value="1"/>
</dbReference>
<dbReference type="SUPFAM" id="SSF103243">
    <property type="entry name" value="KA1-like"/>
    <property type="match status" value="1"/>
</dbReference>
<evidence type="ECO:0000256" key="2">
    <source>
        <dbReference type="ARBA" id="ARBA00004316"/>
    </source>
</evidence>
<dbReference type="InterPro" id="IPR001772">
    <property type="entry name" value="KA1_dom"/>
</dbReference>
<dbReference type="RefSeq" id="XP_009164567.1">
    <property type="nucleotide sequence ID" value="XM_009166303.1"/>
</dbReference>
<evidence type="ECO:0000256" key="12">
    <source>
        <dbReference type="ARBA" id="ARBA00022777"/>
    </source>
</evidence>
<evidence type="ECO:0000256" key="22">
    <source>
        <dbReference type="SAM" id="MobiDB-lite"/>
    </source>
</evidence>
<keyword evidence="6" id="KW-1003">Cell membrane</keyword>
<keyword evidence="7" id="KW-0963">Cytoplasm</keyword>
<dbReference type="SUPFAM" id="SSF56112">
    <property type="entry name" value="Protein kinase-like (PK-like)"/>
    <property type="match status" value="1"/>
</dbReference>
<accession>A0A075AIG9</accession>
<dbReference type="InterPro" id="IPR015940">
    <property type="entry name" value="UBA"/>
</dbReference>
<keyword evidence="11 21" id="KW-0547">Nucleotide-binding</keyword>
<dbReference type="PROSITE" id="PS50030">
    <property type="entry name" value="UBA"/>
    <property type="match status" value="1"/>
</dbReference>
<dbReference type="PANTHER" id="PTHR24346:SF82">
    <property type="entry name" value="KP78A-RELATED"/>
    <property type="match status" value="1"/>
</dbReference>
<evidence type="ECO:0000256" key="5">
    <source>
        <dbReference type="ARBA" id="ARBA00012513"/>
    </source>
</evidence>
<keyword evidence="27" id="KW-1185">Reference proteome</keyword>
<keyword evidence="8" id="KW-0723">Serine/threonine-protein kinase</keyword>
<proteinExistence type="inferred from homology"/>
<dbReference type="Gene3D" id="1.10.8.10">
    <property type="entry name" value="DNA helicase RuvA subunit, C-terminal domain"/>
    <property type="match status" value="1"/>
</dbReference>
<dbReference type="InterPro" id="IPR028375">
    <property type="entry name" value="KA1/Ssp2_C"/>
</dbReference>
<dbReference type="CDD" id="cd12196">
    <property type="entry name" value="MARK1-3_C"/>
    <property type="match status" value="1"/>
</dbReference>
<protein>
    <recommendedName>
        <fullName evidence="20">MAP/microtubule affinity-regulating kinase 3</fullName>
        <ecNumber evidence="5">2.7.11.1</ecNumber>
    </recommendedName>
</protein>
<dbReference type="SMART" id="SM00165">
    <property type="entry name" value="UBA"/>
    <property type="match status" value="1"/>
</dbReference>
<feature type="region of interest" description="Disordered" evidence="22">
    <location>
        <begin position="741"/>
        <end position="812"/>
    </location>
</feature>
<dbReference type="EMBL" id="KL596643">
    <property type="protein sequence ID" value="KER31614.1"/>
    <property type="molecule type" value="Genomic_DNA"/>
</dbReference>
<dbReference type="Gene3D" id="3.30.200.20">
    <property type="entry name" value="Phosphorylase Kinase, domain 1"/>
    <property type="match status" value="1"/>
</dbReference>
<feature type="compositionally biased region" description="Low complexity" evidence="22">
    <location>
        <begin position="1342"/>
        <end position="1355"/>
    </location>
</feature>
<evidence type="ECO:0000259" key="25">
    <source>
        <dbReference type="PROSITE" id="PS50032"/>
    </source>
</evidence>
<dbReference type="SMART" id="SM00220">
    <property type="entry name" value="S_TKc"/>
    <property type="match status" value="1"/>
</dbReference>
<evidence type="ECO:0000256" key="20">
    <source>
        <dbReference type="ARBA" id="ARBA00071529"/>
    </source>
</evidence>
<keyword evidence="15" id="KW-0966">Cell projection</keyword>
<dbReference type="InterPro" id="IPR049508">
    <property type="entry name" value="MARK1-4_cat"/>
</dbReference>
<evidence type="ECO:0000259" key="23">
    <source>
        <dbReference type="PROSITE" id="PS50011"/>
    </source>
</evidence>
<evidence type="ECO:0000256" key="7">
    <source>
        <dbReference type="ARBA" id="ARBA00022490"/>
    </source>
</evidence>
<evidence type="ECO:0000313" key="26">
    <source>
        <dbReference type="EMBL" id="KER31614.1"/>
    </source>
</evidence>
<comment type="catalytic activity">
    <reaction evidence="17">
        <text>L-seryl-[protein] + ATP = O-phospho-L-seryl-[protein] + ADP + H(+)</text>
        <dbReference type="Rhea" id="RHEA:17989"/>
        <dbReference type="Rhea" id="RHEA-COMP:9863"/>
        <dbReference type="Rhea" id="RHEA-COMP:11604"/>
        <dbReference type="ChEBI" id="CHEBI:15378"/>
        <dbReference type="ChEBI" id="CHEBI:29999"/>
        <dbReference type="ChEBI" id="CHEBI:30616"/>
        <dbReference type="ChEBI" id="CHEBI:83421"/>
        <dbReference type="ChEBI" id="CHEBI:456216"/>
        <dbReference type="EC" id="2.7.11.1"/>
    </reaction>
</comment>
<comment type="similarity">
    <text evidence="4">Belongs to the protein kinase superfamily. CAMK Ser/Thr protein kinase family. SNF1 subfamily.</text>
</comment>
<feature type="domain" description="KA1" evidence="25">
    <location>
        <begin position="1443"/>
        <end position="1492"/>
    </location>
</feature>
<evidence type="ECO:0000256" key="10">
    <source>
        <dbReference type="ARBA" id="ARBA00022679"/>
    </source>
</evidence>
<dbReference type="GO" id="GO:0106310">
    <property type="term" value="F:protein serine kinase activity"/>
    <property type="evidence" value="ECO:0007669"/>
    <property type="project" value="RHEA"/>
</dbReference>
<dbReference type="InterPro" id="IPR011009">
    <property type="entry name" value="Kinase-like_dom_sf"/>
</dbReference>
<dbReference type="FunFam" id="1.10.510.10:FF:001032">
    <property type="entry name" value="KP78b, isoform A"/>
    <property type="match status" value="1"/>
</dbReference>
<dbReference type="PANTHER" id="PTHR24346">
    <property type="entry name" value="MAP/MICROTUBULE AFFINITY-REGULATING KINASE"/>
    <property type="match status" value="1"/>
</dbReference>
<reference evidence="26 27" key="1">
    <citation type="submission" date="2013-11" db="EMBL/GenBank/DDBJ databases">
        <title>Opisthorchis viverrini - life in the bile duct.</title>
        <authorList>
            <person name="Young N.D."/>
            <person name="Nagarajan N."/>
            <person name="Lin S.J."/>
            <person name="Korhonen P.K."/>
            <person name="Jex A.R."/>
            <person name="Hall R.S."/>
            <person name="Safavi-Hemami H."/>
            <person name="Kaewkong W."/>
            <person name="Bertrand D."/>
            <person name="Gao S."/>
            <person name="Seet Q."/>
            <person name="Wongkham S."/>
            <person name="Teh B.T."/>
            <person name="Wongkham C."/>
            <person name="Intapan P.M."/>
            <person name="Maleewong W."/>
            <person name="Yang X."/>
            <person name="Hu M."/>
            <person name="Wang Z."/>
            <person name="Hofmann A."/>
            <person name="Sternberg P.W."/>
            <person name="Tan P."/>
            <person name="Wang J."/>
            <person name="Gasser R.B."/>
        </authorList>
    </citation>
    <scope>NUCLEOTIDE SEQUENCE [LARGE SCALE GENOMIC DNA]</scope>
</reference>
<evidence type="ECO:0000256" key="4">
    <source>
        <dbReference type="ARBA" id="ARBA00006234"/>
    </source>
</evidence>
<dbReference type="InterPro" id="IPR000719">
    <property type="entry name" value="Prot_kinase_dom"/>
</dbReference>
<dbReference type="GeneID" id="20316317"/>
<dbReference type="Proteomes" id="UP000054324">
    <property type="component" value="Unassembled WGS sequence"/>
</dbReference>
<evidence type="ECO:0000313" key="27">
    <source>
        <dbReference type="Proteomes" id="UP000054324"/>
    </source>
</evidence>
<organism evidence="26 27">
    <name type="scientific">Opisthorchis viverrini</name>
    <name type="common">Southeast Asian liver fluke</name>
    <dbReference type="NCBI Taxonomy" id="6198"/>
    <lineage>
        <taxon>Eukaryota</taxon>
        <taxon>Metazoa</taxon>
        <taxon>Spiralia</taxon>
        <taxon>Lophotrochozoa</taxon>
        <taxon>Platyhelminthes</taxon>
        <taxon>Trematoda</taxon>
        <taxon>Digenea</taxon>
        <taxon>Opisthorchiida</taxon>
        <taxon>Opisthorchiata</taxon>
        <taxon>Opisthorchiidae</taxon>
        <taxon>Opisthorchis</taxon>
    </lineage>
</organism>
<dbReference type="PROSITE" id="PS50032">
    <property type="entry name" value="KA1"/>
    <property type="match status" value="1"/>
</dbReference>
<dbReference type="EC" id="2.7.11.1" evidence="5"/>
<evidence type="ECO:0000256" key="17">
    <source>
        <dbReference type="ARBA" id="ARBA00048679"/>
    </source>
</evidence>
<dbReference type="KEGG" id="ovi:T265_02129"/>
<feature type="domain" description="UBA" evidence="24">
    <location>
        <begin position="632"/>
        <end position="671"/>
    </location>
</feature>
<evidence type="ECO:0000256" key="1">
    <source>
        <dbReference type="ARBA" id="ARBA00004236"/>
    </source>
</evidence>
<feature type="binding site" evidence="21">
    <location>
        <position position="391"/>
    </location>
    <ligand>
        <name>ATP</name>
        <dbReference type="ChEBI" id="CHEBI:30616"/>
    </ligand>
</feature>
<gene>
    <name evidence="26" type="ORF">T265_02129</name>
</gene>
<feature type="region of interest" description="Disordered" evidence="22">
    <location>
        <begin position="233"/>
        <end position="263"/>
    </location>
</feature>
<feature type="domain" description="Protein kinase" evidence="23">
    <location>
        <begin position="362"/>
        <end position="613"/>
    </location>
</feature>
<dbReference type="CDD" id="cd14072">
    <property type="entry name" value="STKc_MARK"/>
    <property type="match status" value="1"/>
</dbReference>
<dbReference type="PROSITE" id="PS00107">
    <property type="entry name" value="PROTEIN_KINASE_ATP"/>
    <property type="match status" value="1"/>
</dbReference>
<dbReference type="Gene3D" id="3.30.310.80">
    <property type="entry name" value="Kinase associated domain 1, KA1"/>
    <property type="match status" value="1"/>
</dbReference>
<evidence type="ECO:0000256" key="18">
    <source>
        <dbReference type="ARBA" id="ARBA00054424"/>
    </source>
</evidence>
<evidence type="ECO:0000256" key="9">
    <source>
        <dbReference type="ARBA" id="ARBA00022553"/>
    </source>
</evidence>
<dbReference type="Pfam" id="PF02149">
    <property type="entry name" value="KA1"/>
    <property type="match status" value="1"/>
</dbReference>
<evidence type="ECO:0000256" key="6">
    <source>
        <dbReference type="ARBA" id="ARBA00022475"/>
    </source>
</evidence>
<keyword evidence="10" id="KW-0808">Transferase</keyword>
<dbReference type="OrthoDB" id="504170at2759"/>
<evidence type="ECO:0000256" key="15">
    <source>
        <dbReference type="ARBA" id="ARBA00023273"/>
    </source>
</evidence>
<dbReference type="FunFam" id="3.30.310.80:FF:000001">
    <property type="entry name" value="Non-specific serine/threonine protein kinase"/>
    <property type="match status" value="1"/>
</dbReference>
<dbReference type="FunFam" id="3.30.200.20:FF:000003">
    <property type="entry name" value="Non-specific serine/threonine protein kinase"/>
    <property type="match status" value="1"/>
</dbReference>
<dbReference type="PROSITE" id="PS00108">
    <property type="entry name" value="PROTEIN_KINASE_ST"/>
    <property type="match status" value="1"/>
</dbReference>
<feature type="region of interest" description="Disordered" evidence="22">
    <location>
        <begin position="1310"/>
        <end position="1395"/>
    </location>
</feature>
<feature type="compositionally biased region" description="Gly residues" evidence="22">
    <location>
        <begin position="1057"/>
        <end position="1072"/>
    </location>
</feature>
<dbReference type="GO" id="GO:0042995">
    <property type="term" value="C:cell projection"/>
    <property type="evidence" value="ECO:0007669"/>
    <property type="project" value="UniProtKB-SubCell"/>
</dbReference>
<evidence type="ECO:0000256" key="3">
    <source>
        <dbReference type="ARBA" id="ARBA00004496"/>
    </source>
</evidence>
<keyword evidence="12" id="KW-0418">Kinase</keyword>
<dbReference type="CTD" id="20316317"/>
<dbReference type="Gene3D" id="1.10.510.10">
    <property type="entry name" value="Transferase(Phosphotransferase) domain 1"/>
    <property type="match status" value="1"/>
</dbReference>
<dbReference type="GO" id="GO:0000226">
    <property type="term" value="P:microtubule cytoskeleton organization"/>
    <property type="evidence" value="ECO:0007669"/>
    <property type="project" value="TreeGrafter"/>
</dbReference>
<feature type="region of interest" description="Disordered" evidence="22">
    <location>
        <begin position="1037"/>
        <end position="1101"/>
    </location>
</feature>
<evidence type="ECO:0000259" key="24">
    <source>
        <dbReference type="PROSITE" id="PS50030"/>
    </source>
</evidence>
<dbReference type="GO" id="GO:0005737">
    <property type="term" value="C:cytoplasm"/>
    <property type="evidence" value="ECO:0007669"/>
    <property type="project" value="UniProtKB-SubCell"/>
</dbReference>
<dbReference type="Pfam" id="PF00069">
    <property type="entry name" value="Pkinase"/>
    <property type="match status" value="1"/>
</dbReference>
<feature type="compositionally biased region" description="Low complexity" evidence="22">
    <location>
        <begin position="233"/>
        <end position="248"/>
    </location>
</feature>
<feature type="compositionally biased region" description="Polar residues" evidence="22">
    <location>
        <begin position="332"/>
        <end position="345"/>
    </location>
</feature>
<evidence type="ECO:0000256" key="13">
    <source>
        <dbReference type="ARBA" id="ARBA00022840"/>
    </source>
</evidence>
<evidence type="ECO:0000256" key="11">
    <source>
        <dbReference type="ARBA" id="ARBA00022741"/>
    </source>
</evidence>
<comment type="catalytic activity">
    <reaction evidence="16">
        <text>L-threonyl-[protein] + ATP = O-phospho-L-threonyl-[protein] + ADP + H(+)</text>
        <dbReference type="Rhea" id="RHEA:46608"/>
        <dbReference type="Rhea" id="RHEA-COMP:11060"/>
        <dbReference type="Rhea" id="RHEA-COMP:11605"/>
        <dbReference type="ChEBI" id="CHEBI:15378"/>
        <dbReference type="ChEBI" id="CHEBI:30013"/>
        <dbReference type="ChEBI" id="CHEBI:30616"/>
        <dbReference type="ChEBI" id="CHEBI:61977"/>
        <dbReference type="ChEBI" id="CHEBI:456216"/>
        <dbReference type="EC" id="2.7.11.1"/>
    </reaction>
</comment>
<sequence length="1492" mass="158743">MPPTIHGEALKFVKRLTYLESCITSDPSVTDVVNSRICKVRVAFANLRHIWRQSGASLNLKGRVYRATVRAVLLYGCETWPDRAGELRRLQVFDDRCLGGVGVSVTRQLGTVFDVRALKQAGQQAVLALTLDSLDIDVSRENVEDDCTDTSLPKAPPSDESSYWDEMAASFAYCWELCLWHGAAKRIQAMDTRPNGGTSRRNIPAGPEHNLMRRIIRRQVKHEFQEQRKSLGNVVPTNKPVPNPKKTTSPSIIGGQGRLPPAAPSETPALTPAMYFYATAFHCAFRVYAKCANSHHLWRQKLTSLNLKGPNSGAPSMATAALAPVAPRPPSRSDQQHNGEISESNRPLRWRCIDDQPHVGKYKFIRTIGKGNFAKVKLASHVITGKEVAIKIIDKTQLSPSSRQKLFREVRLMKLLDHPNIVKLFEIIDNEKILYLVMEYASGGEVFDYLVAHGRMKEKEARAKFRQIVSAVQYCHQKRIIHRDLKAENLLLDSDMNIKLADFGFSNEFSPGTKLDTFCGSPPYAAPELFQGKKYDGPEVDVWSLGVILYTLVSGSLPFDGQNLRELRERVLRGKYRIPFYMSTDCECLLKKMLVLNPAKRHSLESVMKDRWINTGYEENVLAPYVEPEPDYTDPVRIEIMVNMGFSRDEIVKSLRQGTFDDIMATYLLLGRRRSSLESESRDGSSLSLRCETVSANGLLDIVISEALLVLDGIDEFMVRQGSYSLSANVASVTAALATSTSGVTGGEVTSNAASGDDGLSANAAGPPTLPSHPASLTTKGSVPSSRSSSTTPSTMTTTTATPSSSHTAKVNSAMTSASTAVRSAITSASEASAGPIISPANVTGAHKNALISNDVDFLGTAYTPTSASNRLTRTDHIRASDRPNKAEANRLVAHLRVTSGGHVPPDAVAPPVIGGGGLSAYPAVPGPRSSIDATGPGRPVTAIHQRKPASATVHPTAQANKLSSAIATASARRTKAGAHDATSTTPQASDGYPSVSRRPFTGTGRNGSGGTGVMLDAPGARNSIAITGLSSGGTGGSGNANLPTSAGLAPCEKGTSGPGGNGQLASNGGGRLPSHEIRSHVTPAPVPMTTRTSKGHHGFNLAPTSSAAPGHHTALLDRTATIGPPSSTTGVTPGGPTVVSARGPGGDIISGLHSTANDPSSSNFNRFDFAYGSLRTGPPTYASASRRGTNASVTSRESAVLSPYPNAPVGANPTLPGAAAFPRLTPERRTIHSTNQPNAEFETSPPNLTASVASRCINMTGPVSGSGSPNTSPSGAAGFTFFKSLTSKIARRGPMGAGTTPVGTLSGVAELPGPNSPDEMGRAHLPTSVTGTQSSTQNYVSSEASSTGSTTPTTHGIPGNATPGGSSGGSPVSQTGNKNAIYADENGDDQSKPRSLRFTWSMKTTSHMPPNSMIREIKNVLALNGCEYEQQERFLLVCKHGDPNTDSSVQWEMEVCKLPRLSLNGIRFKRISGTAVAYKNIASRIANDLHM</sequence>
<feature type="compositionally biased region" description="Low complexity" evidence="22">
    <location>
        <begin position="741"/>
        <end position="751"/>
    </location>
</feature>
<dbReference type="GO" id="GO:0005524">
    <property type="term" value="F:ATP binding"/>
    <property type="evidence" value="ECO:0007669"/>
    <property type="project" value="UniProtKB-UniRule"/>
</dbReference>
<feature type="compositionally biased region" description="Polar residues" evidence="22">
    <location>
        <begin position="1328"/>
        <end position="1341"/>
    </location>
</feature>
<evidence type="ECO:0000256" key="21">
    <source>
        <dbReference type="PROSITE-ProRule" id="PRU10141"/>
    </source>
</evidence>
<keyword evidence="9" id="KW-0597">Phosphoprotein</keyword>
<comment type="subunit">
    <text evidence="19">Interacts with MAPT/TAU. Interacts with DLG5 (via coiled-coil domain). Interacts with STK3/MST2 and STK4/MST1 in the presence of DLG5. Interacts with YWHAB, YWHAG, YWHAQ and YWHAZ. Interacts with PKP2 (via N-terminus). Interacts with CDC25C. Interacts with KSR1.</text>
</comment>
<dbReference type="PROSITE" id="PS50011">
    <property type="entry name" value="PROTEIN_KINASE_DOM"/>
    <property type="match status" value="1"/>
</dbReference>
<dbReference type="GO" id="GO:0035556">
    <property type="term" value="P:intracellular signal transduction"/>
    <property type="evidence" value="ECO:0007669"/>
    <property type="project" value="TreeGrafter"/>
</dbReference>
<evidence type="ECO:0000256" key="19">
    <source>
        <dbReference type="ARBA" id="ARBA00063680"/>
    </source>
</evidence>
<comment type="subcellular location">
    <subcellularLocation>
        <location evidence="1">Cell membrane</location>
    </subcellularLocation>
    <subcellularLocation>
        <location evidence="2">Cell projection</location>
    </subcellularLocation>
    <subcellularLocation>
        <location evidence="3">Cytoplasm</location>
    </subcellularLocation>
</comment>
<evidence type="ECO:0000256" key="16">
    <source>
        <dbReference type="ARBA" id="ARBA00047899"/>
    </source>
</evidence>
<feature type="region of interest" description="Disordered" evidence="22">
    <location>
        <begin position="324"/>
        <end position="345"/>
    </location>
</feature>
<evidence type="ECO:0000256" key="14">
    <source>
        <dbReference type="ARBA" id="ARBA00023136"/>
    </source>
</evidence>
<comment type="function">
    <text evidence="18">Serine/threonine-protein kinase. Involved in the specific phosphorylation of microtubule-associated proteins for MAP2 and MAP4. Phosphorylates the microtubule-associated protein MAPT/TAU. Phosphorylates CDC25C on 'Ser-216'. Regulates localization and activity of some histone deacetylases by mediating phosphorylation of HDAC7, promoting subsequent interaction between HDAC7 and 14-3-3 and export from the nucleus. Regulates localization and activity of MITF by mediating its phosphorylation, promoting subsequent interaction between MITF and 14-3-3 and retention in the cytosol. Negatively regulates the Hippo signaling pathway and antagonizes the phosphorylation of LATS1. Cooperates with DLG5 to inhibit the kinase activity of STK3/MST2 toward LATS1. Phosphorylates PKP2 and KSR1.</text>
</comment>
<name>A0A075AIG9_OPIVI</name>
<keyword evidence="14" id="KW-0472">Membrane</keyword>
<keyword evidence="13 21" id="KW-0067">ATP-binding</keyword>
<dbReference type="GO" id="GO:0005886">
    <property type="term" value="C:plasma membrane"/>
    <property type="evidence" value="ECO:0007669"/>
    <property type="project" value="UniProtKB-SubCell"/>
</dbReference>
<dbReference type="STRING" id="6198.A0A075AIG9"/>
<dbReference type="InterPro" id="IPR017441">
    <property type="entry name" value="Protein_kinase_ATP_BS"/>
</dbReference>
<dbReference type="InterPro" id="IPR008271">
    <property type="entry name" value="Ser/Thr_kinase_AS"/>
</dbReference>
<feature type="compositionally biased region" description="Low complexity" evidence="22">
    <location>
        <begin position="778"/>
        <end position="808"/>
    </location>
</feature>